<evidence type="ECO:0000313" key="2">
    <source>
        <dbReference type="EMBL" id="CAF4091794.1"/>
    </source>
</evidence>
<dbReference type="EMBL" id="CAJNRG010019416">
    <property type="protein sequence ID" value="CAF2272744.1"/>
    <property type="molecule type" value="Genomic_DNA"/>
</dbReference>
<organism evidence="1 3">
    <name type="scientific">Rotaria magnacalcarata</name>
    <dbReference type="NCBI Taxonomy" id="392030"/>
    <lineage>
        <taxon>Eukaryota</taxon>
        <taxon>Metazoa</taxon>
        <taxon>Spiralia</taxon>
        <taxon>Gnathifera</taxon>
        <taxon>Rotifera</taxon>
        <taxon>Eurotatoria</taxon>
        <taxon>Bdelloidea</taxon>
        <taxon>Philodinida</taxon>
        <taxon>Philodinidae</taxon>
        <taxon>Rotaria</taxon>
    </lineage>
</organism>
<dbReference type="AlphaFoldDB" id="A0A817AYA2"/>
<evidence type="ECO:0000313" key="3">
    <source>
        <dbReference type="Proteomes" id="UP000663887"/>
    </source>
</evidence>
<dbReference type="EMBL" id="CAJOBF010003452">
    <property type="protein sequence ID" value="CAF4091794.1"/>
    <property type="molecule type" value="Genomic_DNA"/>
</dbReference>
<gene>
    <name evidence="2" type="ORF">UXM345_LOCUS21715</name>
    <name evidence="1" type="ORF">XDN619_LOCUS37245</name>
</gene>
<sequence>MATFKRRIDTSLLPVDILSYTDADFYNVAKNFIGESATELLEIQSIRGPDSLLLIADVFGILNIKCTILNPLKEKICLKSDDDAYIVKPGIKSSMDYFCELIMKKQDESMKLSRKENRRYSHINSSINSDLTITNITKSYQQQLSSSSIATVIQSPSNMCVNENYHRNFIVKSINHWCQNYSFKIPLIEGVDYHLLISSTNDMNFTARIKCGCNSKITLVKIRKNFQLSNFYKHLLSISCTTIKKSNKTVTLNNNLANNIELNVSDDGILCEIADRIKRRASCDIAKRKRIH</sequence>
<comment type="caution">
    <text evidence="1">The sequence shown here is derived from an EMBL/GenBank/DDBJ whole genome shotgun (WGS) entry which is preliminary data.</text>
</comment>
<reference evidence="1" key="1">
    <citation type="submission" date="2021-02" db="EMBL/GenBank/DDBJ databases">
        <authorList>
            <person name="Nowell W R."/>
        </authorList>
    </citation>
    <scope>NUCLEOTIDE SEQUENCE</scope>
</reference>
<protein>
    <submittedName>
        <fullName evidence="1">Uncharacterized protein</fullName>
    </submittedName>
</protein>
<dbReference type="Proteomes" id="UP000663887">
    <property type="component" value="Unassembled WGS sequence"/>
</dbReference>
<accession>A0A817AYA2</accession>
<proteinExistence type="predicted"/>
<evidence type="ECO:0000313" key="1">
    <source>
        <dbReference type="EMBL" id="CAF2272744.1"/>
    </source>
</evidence>
<name>A0A817AYA2_9BILA</name>
<dbReference type="Proteomes" id="UP000663842">
    <property type="component" value="Unassembled WGS sequence"/>
</dbReference>